<gene>
    <name evidence="1" type="ORF">HPDFL43_01470</name>
</gene>
<dbReference type="STRING" id="411684.HPDFL43_01470"/>
<dbReference type="RefSeq" id="WP_007196086.1">
    <property type="nucleotide sequence ID" value="NZ_CM002917.1"/>
</dbReference>
<dbReference type="Gene3D" id="3.40.50.150">
    <property type="entry name" value="Vaccinia Virus protein VP39"/>
    <property type="match status" value="1"/>
</dbReference>
<dbReference type="eggNOG" id="COG4122">
    <property type="taxonomic scope" value="Bacteria"/>
</dbReference>
<name>A9CZR5_HOEPD</name>
<proteinExistence type="predicted"/>
<dbReference type="GO" id="GO:0032259">
    <property type="term" value="P:methylation"/>
    <property type="evidence" value="ECO:0007669"/>
    <property type="project" value="UniProtKB-KW"/>
</dbReference>
<accession>A9CZR5</accession>
<protein>
    <submittedName>
        <fullName evidence="1">Putative O-methyltransferase</fullName>
        <ecNumber evidence="1">2.1.1.101</ecNumber>
    </submittedName>
</protein>
<comment type="caution">
    <text evidence="1">The sequence shown here is derived from an EMBL/GenBank/DDBJ whole genome shotgun (WGS) entry which is preliminary data.</text>
</comment>
<dbReference type="GO" id="GO:0030769">
    <property type="term" value="F:macrocin O-methyltransferase activity"/>
    <property type="evidence" value="ECO:0007669"/>
    <property type="project" value="UniProtKB-EC"/>
</dbReference>
<keyword evidence="1" id="KW-0489">Methyltransferase</keyword>
<keyword evidence="1" id="KW-0808">Transferase</keyword>
<dbReference type="Pfam" id="PF05711">
    <property type="entry name" value="TylF"/>
    <property type="match status" value="1"/>
</dbReference>
<reference evidence="1 2" key="2">
    <citation type="submission" date="2012-06" db="EMBL/GenBank/DDBJ databases">
        <authorList>
            <person name="Fiebig A."/>
        </authorList>
    </citation>
    <scope>NUCLEOTIDE SEQUENCE [LARGE SCALE GENOMIC DNA]</scope>
    <source>
        <strain evidence="1 2">DFL-43</strain>
    </source>
</reference>
<evidence type="ECO:0000313" key="1">
    <source>
        <dbReference type="EMBL" id="EDQ34825.1"/>
    </source>
</evidence>
<dbReference type="Proteomes" id="UP000004291">
    <property type="component" value="Chromosome"/>
</dbReference>
<dbReference type="PANTHER" id="PTHR40036">
    <property type="entry name" value="MACROCIN O-METHYLTRANSFERASE"/>
    <property type="match status" value="1"/>
</dbReference>
<keyword evidence="2" id="KW-1185">Reference proteome</keyword>
<reference evidence="1 2" key="1">
    <citation type="submission" date="2007-10" db="EMBL/GenBank/DDBJ databases">
        <authorList>
            <person name="Wagner-Dobler I."/>
            <person name="Ferriera S."/>
            <person name="Johnson J."/>
            <person name="Kravitz S."/>
            <person name="Beeson K."/>
            <person name="Sutton G."/>
            <person name="Rogers Y.-H."/>
            <person name="Friedman R."/>
            <person name="Frazier M."/>
            <person name="Venter J.C."/>
        </authorList>
    </citation>
    <scope>NUCLEOTIDE SEQUENCE [LARGE SCALE GENOMIC DNA]</scope>
    <source>
        <strain evidence="1 2">DFL-43</strain>
    </source>
</reference>
<dbReference type="HOGENOM" id="CLU_087858_1_0_5"/>
<sequence>MLERASIMKRIDRQRIRLDDQIARLMETEAGRAEYWQQLDVACHENPLMKLFEESLKLDGDVIECGVYRGNTTRLLGRRMRDLAPTKNLFACDSFEGFPQDRILDSDLGPFRFRFKIRRKFKHALDVPYRLTQFFDVYGIRGNIVKGFFSDTLPKLTPREYCFIFIDCDLYESHLDCLNVLYDQLVPGGVIVFDDYAQAKWPGASLAVDEFFAGQPTKPERVAGESKGVWFVRKPISDKKIVTTYEPLRIYG</sequence>
<dbReference type="PANTHER" id="PTHR40036:SF1">
    <property type="entry name" value="MACROCIN O-METHYLTRANSFERASE"/>
    <property type="match status" value="1"/>
</dbReference>
<dbReference type="SUPFAM" id="SSF53335">
    <property type="entry name" value="S-adenosyl-L-methionine-dependent methyltransferases"/>
    <property type="match status" value="1"/>
</dbReference>
<dbReference type="EC" id="2.1.1.101" evidence="1"/>
<dbReference type="InterPro" id="IPR029063">
    <property type="entry name" value="SAM-dependent_MTases_sf"/>
</dbReference>
<dbReference type="InterPro" id="IPR008884">
    <property type="entry name" value="TylF_MeTrfase"/>
</dbReference>
<evidence type="ECO:0000313" key="2">
    <source>
        <dbReference type="Proteomes" id="UP000004291"/>
    </source>
</evidence>
<dbReference type="AlphaFoldDB" id="A9CZR5"/>
<dbReference type="EMBL" id="ABIA03000002">
    <property type="protein sequence ID" value="EDQ34825.1"/>
    <property type="molecule type" value="Genomic_DNA"/>
</dbReference>
<organism evidence="1 2">
    <name type="scientific">Hoeflea phototrophica (strain DSM 17068 / NCIMB 14078 / DFL-43)</name>
    <dbReference type="NCBI Taxonomy" id="411684"/>
    <lineage>
        <taxon>Bacteria</taxon>
        <taxon>Pseudomonadati</taxon>
        <taxon>Pseudomonadota</taxon>
        <taxon>Alphaproteobacteria</taxon>
        <taxon>Hyphomicrobiales</taxon>
        <taxon>Rhizobiaceae</taxon>
        <taxon>Hoeflea</taxon>
    </lineage>
</organism>